<dbReference type="InterPro" id="IPR006171">
    <property type="entry name" value="TOPRIM_dom"/>
</dbReference>
<reference evidence="3 4" key="1">
    <citation type="submission" date="2018-04" db="EMBL/GenBank/DDBJ databases">
        <title>Complete genome sequence of Hydrogenophilus thermoluteolus TH-1.</title>
        <authorList>
            <person name="Arai H."/>
        </authorList>
    </citation>
    <scope>NUCLEOTIDE SEQUENCE [LARGE SCALE GENOMIC DNA]</scope>
    <source>
        <strain evidence="3 4">TH-1</strain>
    </source>
</reference>
<gene>
    <name evidence="3" type="ORF">HPTL_1142</name>
</gene>
<dbReference type="Pfam" id="PF13481">
    <property type="entry name" value="AAA_25"/>
    <property type="match status" value="1"/>
</dbReference>
<dbReference type="Pfam" id="PF13362">
    <property type="entry name" value="Toprim_3"/>
    <property type="match status" value="1"/>
</dbReference>
<evidence type="ECO:0000313" key="4">
    <source>
        <dbReference type="Proteomes" id="UP000262004"/>
    </source>
</evidence>
<feature type="coiled-coil region" evidence="1">
    <location>
        <begin position="105"/>
        <end position="132"/>
    </location>
</feature>
<dbReference type="AlphaFoldDB" id="A0A2Z6DY27"/>
<dbReference type="KEGG" id="htl:HPTL_1142"/>
<keyword evidence="4" id="KW-1185">Reference proteome</keyword>
<evidence type="ECO:0000259" key="2">
    <source>
        <dbReference type="SMART" id="SM00382"/>
    </source>
</evidence>
<proteinExistence type="predicted"/>
<dbReference type="InterPro" id="IPR027417">
    <property type="entry name" value="P-loop_NTPase"/>
</dbReference>
<accession>A0A2Z6DY27</accession>
<name>A0A2Z6DY27_HYDTE</name>
<dbReference type="RefSeq" id="WP_170141289.1">
    <property type="nucleotide sequence ID" value="NZ_AP018558.1"/>
</dbReference>
<dbReference type="EMBL" id="AP018558">
    <property type="protein sequence ID" value="BBD77406.1"/>
    <property type="molecule type" value="Genomic_DNA"/>
</dbReference>
<dbReference type="CDD" id="cd01029">
    <property type="entry name" value="TOPRIM_primases"/>
    <property type="match status" value="1"/>
</dbReference>
<evidence type="ECO:0000313" key="3">
    <source>
        <dbReference type="EMBL" id="BBD77406.1"/>
    </source>
</evidence>
<dbReference type="SMART" id="SM00382">
    <property type="entry name" value="AAA"/>
    <property type="match status" value="1"/>
</dbReference>
<dbReference type="Proteomes" id="UP000262004">
    <property type="component" value="Chromosome"/>
</dbReference>
<evidence type="ECO:0000256" key="1">
    <source>
        <dbReference type="SAM" id="Coils"/>
    </source>
</evidence>
<dbReference type="Gene3D" id="3.40.50.300">
    <property type="entry name" value="P-loop containing nucleotide triphosphate hydrolases"/>
    <property type="match status" value="1"/>
</dbReference>
<dbReference type="InterPro" id="IPR003593">
    <property type="entry name" value="AAA+_ATPase"/>
</dbReference>
<dbReference type="InterPro" id="IPR034154">
    <property type="entry name" value="TOPRIM_DnaG/twinkle"/>
</dbReference>
<sequence>MTQGNKKPPITAAANKASYGPIVSEFDVVNQFRDAIIAAGLTPPREIIPDGKLHRFSTNGKRGDDAGWYLLHLDGIPAGAFGDWRSALSETWRADLGRALTPEEEAAHRRRIEEARRQVEEERRKRAEQAARLAATVWRAAQPARPDHPYLARKKVSPTATLRELPLDELTELIGYAPQAKGELLCGRVLIAPVRVAGKIATCEFIDEAGRKSALAGGVKGGGFWATAALPDQGRIIIAEGVATALSIAEALGEPVAAALSVGNLAAAGNAIRAEHPSIELVIASDLDKATGLAHPEAIKAAETLNCPLVAPPRDLLPGGTDFNDLALRDGLEVVREAFAQIKHQGVTLLSAAEIKPEPIRWLWPGWLARGKLHLLAGRPGTGKSTLAFSLAATVTTGGVWPDGTQCESAGDVVVWSGEDDPRDTIAPRLMAAGADLRRVHFVHAVIGADGAPRPFDPASDMPRLAEALRKIRPALLILDPIVNAVAGDSHKSAEVRRDLQAVVDLAADLDCAVIGITHLSKGSAGRDPTERVLGSVAFAALARVVLLAAKNESKEGDAPPRILVRSKSNIGPDAGGVGYDLLQREIGDGITASAAVWCGVVDGDARQILSRAENAAGLESESGGELADAMGFLESLLENGGCVPSFL</sequence>
<protein>
    <recommendedName>
        <fullName evidence="2">AAA+ ATPase domain-containing protein</fullName>
    </recommendedName>
</protein>
<keyword evidence="1" id="KW-0175">Coiled coil</keyword>
<organism evidence="3 4">
    <name type="scientific">Hydrogenophilus thermoluteolus</name>
    <name type="common">Pseudomonas hydrogenothermophila</name>
    <dbReference type="NCBI Taxonomy" id="297"/>
    <lineage>
        <taxon>Bacteria</taxon>
        <taxon>Pseudomonadati</taxon>
        <taxon>Pseudomonadota</taxon>
        <taxon>Hydrogenophilia</taxon>
        <taxon>Hydrogenophilales</taxon>
        <taxon>Hydrogenophilaceae</taxon>
        <taxon>Hydrogenophilus</taxon>
    </lineage>
</organism>
<feature type="domain" description="AAA+ ATPase" evidence="2">
    <location>
        <begin position="370"/>
        <end position="553"/>
    </location>
</feature>
<dbReference type="SUPFAM" id="SSF52540">
    <property type="entry name" value="P-loop containing nucleoside triphosphate hydrolases"/>
    <property type="match status" value="1"/>
</dbReference>